<dbReference type="RefSeq" id="XP_023169982.2">
    <property type="nucleotide sequence ID" value="XM_023314214.2"/>
</dbReference>
<organism evidence="2 3">
    <name type="scientific">Drosophila hydei</name>
    <name type="common">Fruit fly</name>
    <dbReference type="NCBI Taxonomy" id="7224"/>
    <lineage>
        <taxon>Eukaryota</taxon>
        <taxon>Metazoa</taxon>
        <taxon>Ecdysozoa</taxon>
        <taxon>Arthropoda</taxon>
        <taxon>Hexapoda</taxon>
        <taxon>Insecta</taxon>
        <taxon>Pterygota</taxon>
        <taxon>Neoptera</taxon>
        <taxon>Endopterygota</taxon>
        <taxon>Diptera</taxon>
        <taxon>Brachycera</taxon>
        <taxon>Muscomorpha</taxon>
        <taxon>Ephydroidea</taxon>
        <taxon>Drosophilidae</taxon>
        <taxon>Drosophila</taxon>
    </lineage>
</organism>
<dbReference type="OMA" id="CCKFLIG"/>
<sequence length="319" mass="36602">MSFNPPELLYMFEFVIDDLVIIRKNYCAPEEYPTCVEFVFRSNVCVTICDREYGACLDRTKPMCGKCCIFPMSGKIDDDERLQISVYKKRSDCCKFLIGMAEMKVKPLFDYLNEIDKQETNWLDNDVSFDLPEFGSNKSHVLDMGECFDAERRRAEQLCPSLVNSKKMLPIFNAYNQQIGNIMLLLRLLCHGPRIVAEIYKKGTRMVGAPRRPSRNICYVPPAERGDHVHPRAYRYFAKNTDKLCPCEICEDELDRECPTVPAKVFPKRIVRYQKPCKECVGVSVFPTFVSRDNLPGKVQSIKEFQGNGCHGESDSTSA</sequence>
<feature type="domain" description="Transcriptional cofactor Bfc" evidence="1">
    <location>
        <begin position="130"/>
        <end position="193"/>
    </location>
</feature>
<dbReference type="GeneID" id="111598797"/>
<dbReference type="InterPro" id="IPR054459">
    <property type="entry name" value="Bfc_dom"/>
</dbReference>
<dbReference type="Pfam" id="PF22576">
    <property type="entry name" value="Bfc"/>
    <property type="match status" value="1"/>
</dbReference>
<evidence type="ECO:0000259" key="1">
    <source>
        <dbReference type="Pfam" id="PF22576"/>
    </source>
</evidence>
<dbReference type="AlphaFoldDB" id="A0A6J1LQP2"/>
<dbReference type="KEGG" id="dhe:111598797"/>
<keyword evidence="2" id="KW-1185">Reference proteome</keyword>
<dbReference type="OrthoDB" id="6624851at2759"/>
<evidence type="ECO:0000313" key="3">
    <source>
        <dbReference type="RefSeq" id="XP_023169982.2"/>
    </source>
</evidence>
<dbReference type="Proteomes" id="UP000504633">
    <property type="component" value="Unplaced"/>
</dbReference>
<accession>A0A6J1LQP2</accession>
<protein>
    <submittedName>
        <fullName evidence="3">Uncharacterized protein LOC111598797</fullName>
    </submittedName>
</protein>
<proteinExistence type="predicted"/>
<reference evidence="3" key="1">
    <citation type="submission" date="2025-08" db="UniProtKB">
        <authorList>
            <consortium name="RefSeq"/>
        </authorList>
    </citation>
    <scope>IDENTIFICATION</scope>
    <source>
        <strain evidence="3">15085-1641.00</strain>
        <tissue evidence="3">Whole body</tissue>
    </source>
</reference>
<name>A0A6J1LQP2_DROHY</name>
<gene>
    <name evidence="3" type="primary">LOC111598797</name>
</gene>
<evidence type="ECO:0000313" key="2">
    <source>
        <dbReference type="Proteomes" id="UP000504633"/>
    </source>
</evidence>